<reference evidence="1 2" key="1">
    <citation type="journal article" date="2016" name="Sci. Rep.">
        <title>The Dendrobium catenatum Lindl. genome sequence provides insights into polysaccharide synthase, floral development and adaptive evolution.</title>
        <authorList>
            <person name="Zhang G.Q."/>
            <person name="Xu Q."/>
            <person name="Bian C."/>
            <person name="Tsai W.C."/>
            <person name="Yeh C.M."/>
            <person name="Liu K.W."/>
            <person name="Yoshida K."/>
            <person name="Zhang L.S."/>
            <person name="Chang S.B."/>
            <person name="Chen F."/>
            <person name="Shi Y."/>
            <person name="Su Y.Y."/>
            <person name="Zhang Y.Q."/>
            <person name="Chen L.J."/>
            <person name="Yin Y."/>
            <person name="Lin M."/>
            <person name="Huang H."/>
            <person name="Deng H."/>
            <person name="Wang Z.W."/>
            <person name="Zhu S.L."/>
            <person name="Zhao X."/>
            <person name="Deng C."/>
            <person name="Niu S.C."/>
            <person name="Huang J."/>
            <person name="Wang M."/>
            <person name="Liu G.H."/>
            <person name="Yang H.J."/>
            <person name="Xiao X.J."/>
            <person name="Hsiao Y.Y."/>
            <person name="Wu W.L."/>
            <person name="Chen Y.Y."/>
            <person name="Mitsuda N."/>
            <person name="Ohme-Takagi M."/>
            <person name="Luo Y.B."/>
            <person name="Van de Peer Y."/>
            <person name="Liu Z.J."/>
        </authorList>
    </citation>
    <scope>NUCLEOTIDE SEQUENCE [LARGE SCALE GENOMIC DNA]</scope>
    <source>
        <tissue evidence="1">The whole plant</tissue>
    </source>
</reference>
<organism evidence="1 2">
    <name type="scientific">Dendrobium catenatum</name>
    <dbReference type="NCBI Taxonomy" id="906689"/>
    <lineage>
        <taxon>Eukaryota</taxon>
        <taxon>Viridiplantae</taxon>
        <taxon>Streptophyta</taxon>
        <taxon>Embryophyta</taxon>
        <taxon>Tracheophyta</taxon>
        <taxon>Spermatophyta</taxon>
        <taxon>Magnoliopsida</taxon>
        <taxon>Liliopsida</taxon>
        <taxon>Asparagales</taxon>
        <taxon>Orchidaceae</taxon>
        <taxon>Epidendroideae</taxon>
        <taxon>Malaxideae</taxon>
        <taxon>Dendrobiinae</taxon>
        <taxon>Dendrobium</taxon>
    </lineage>
</organism>
<name>A0A2I0WHK4_9ASPA</name>
<dbReference type="EMBL" id="KZ502641">
    <property type="protein sequence ID" value="PKU75128.1"/>
    <property type="molecule type" value="Genomic_DNA"/>
</dbReference>
<gene>
    <name evidence="1" type="ORF">MA16_Dca027500</name>
</gene>
<sequence length="57" mass="6557">MDATNLGVVGLWLENREKQWAGLLVRMEEWEQRANGEKTGWGLLTIQRAWGEGVRLC</sequence>
<dbReference type="Proteomes" id="UP000233837">
    <property type="component" value="Unassembled WGS sequence"/>
</dbReference>
<reference evidence="1 2" key="2">
    <citation type="journal article" date="2017" name="Nature">
        <title>The Apostasia genome and the evolution of orchids.</title>
        <authorList>
            <person name="Zhang G.Q."/>
            <person name="Liu K.W."/>
            <person name="Li Z."/>
            <person name="Lohaus R."/>
            <person name="Hsiao Y.Y."/>
            <person name="Niu S.C."/>
            <person name="Wang J.Y."/>
            <person name="Lin Y.C."/>
            <person name="Xu Q."/>
            <person name="Chen L.J."/>
            <person name="Yoshida K."/>
            <person name="Fujiwara S."/>
            <person name="Wang Z.W."/>
            <person name="Zhang Y.Q."/>
            <person name="Mitsuda N."/>
            <person name="Wang M."/>
            <person name="Liu G.H."/>
            <person name="Pecoraro L."/>
            <person name="Huang H.X."/>
            <person name="Xiao X.J."/>
            <person name="Lin M."/>
            <person name="Wu X.Y."/>
            <person name="Wu W.L."/>
            <person name="Chen Y.Y."/>
            <person name="Chang S.B."/>
            <person name="Sakamoto S."/>
            <person name="Ohme-Takagi M."/>
            <person name="Yagi M."/>
            <person name="Zeng S.J."/>
            <person name="Shen C.Y."/>
            <person name="Yeh C.M."/>
            <person name="Luo Y.B."/>
            <person name="Tsai W.C."/>
            <person name="Van de Peer Y."/>
            <person name="Liu Z.J."/>
        </authorList>
    </citation>
    <scope>NUCLEOTIDE SEQUENCE [LARGE SCALE GENOMIC DNA]</scope>
    <source>
        <tissue evidence="1">The whole plant</tissue>
    </source>
</reference>
<evidence type="ECO:0000313" key="1">
    <source>
        <dbReference type="EMBL" id="PKU75128.1"/>
    </source>
</evidence>
<proteinExistence type="predicted"/>
<accession>A0A2I0WHK4</accession>
<evidence type="ECO:0000313" key="2">
    <source>
        <dbReference type="Proteomes" id="UP000233837"/>
    </source>
</evidence>
<dbReference type="AlphaFoldDB" id="A0A2I0WHK4"/>
<protein>
    <submittedName>
        <fullName evidence="1">Uncharacterized protein</fullName>
    </submittedName>
</protein>
<keyword evidence="2" id="KW-1185">Reference proteome</keyword>